<evidence type="ECO:0000313" key="2">
    <source>
        <dbReference type="Proteomes" id="UP000279029"/>
    </source>
</evidence>
<evidence type="ECO:0000313" key="1">
    <source>
        <dbReference type="EMBL" id="VDN46696.1"/>
    </source>
</evidence>
<accession>A0A3P7RV80</accession>
<proteinExistence type="predicted"/>
<dbReference type="AlphaFoldDB" id="A0A3P7RV80"/>
<dbReference type="Proteomes" id="UP000279029">
    <property type="component" value="Chromosome"/>
</dbReference>
<name>A0A3P7RV80_9FIRM</name>
<keyword evidence="2" id="KW-1185">Reference proteome</keyword>
<gene>
    <name evidence="1" type="ORF">PATL70BA_0824</name>
</gene>
<protein>
    <submittedName>
        <fullName evidence="1">Uncharacterized protein</fullName>
    </submittedName>
</protein>
<organism evidence="1 2">
    <name type="scientific">Petrocella atlantisensis</name>
    <dbReference type="NCBI Taxonomy" id="2173034"/>
    <lineage>
        <taxon>Bacteria</taxon>
        <taxon>Bacillati</taxon>
        <taxon>Bacillota</taxon>
        <taxon>Clostridia</taxon>
        <taxon>Lachnospirales</taxon>
        <taxon>Vallitaleaceae</taxon>
        <taxon>Petrocella</taxon>
    </lineage>
</organism>
<dbReference type="EMBL" id="LR130778">
    <property type="protein sequence ID" value="VDN46696.1"/>
    <property type="molecule type" value="Genomic_DNA"/>
</dbReference>
<dbReference type="KEGG" id="cbar:PATL70BA_0824"/>
<reference evidence="1 2" key="1">
    <citation type="submission" date="2018-09" db="EMBL/GenBank/DDBJ databases">
        <authorList>
            <person name="Postec A."/>
        </authorList>
    </citation>
    <scope>NUCLEOTIDE SEQUENCE [LARGE SCALE GENOMIC DNA]</scope>
    <source>
        <strain evidence="1">70B-A</strain>
    </source>
</reference>
<sequence>MEVMRGQERLLLLQNPKLLLESTTGGTMPVTAGILNNLFVTTVTRELVRAHVIGSTGCDGINSFDLLKRKMIGINEIYSIS</sequence>